<dbReference type="InterPro" id="IPR011333">
    <property type="entry name" value="SKP1/BTB/POZ_sf"/>
</dbReference>
<organism evidence="1 2">
    <name type="scientific">Ganoderma sinense ZZ0214-1</name>
    <dbReference type="NCBI Taxonomy" id="1077348"/>
    <lineage>
        <taxon>Eukaryota</taxon>
        <taxon>Fungi</taxon>
        <taxon>Dikarya</taxon>
        <taxon>Basidiomycota</taxon>
        <taxon>Agaricomycotina</taxon>
        <taxon>Agaricomycetes</taxon>
        <taxon>Polyporales</taxon>
        <taxon>Polyporaceae</taxon>
        <taxon>Ganoderma</taxon>
    </lineage>
</organism>
<gene>
    <name evidence="1" type="ORF">GSI_12247</name>
</gene>
<dbReference type="OrthoDB" id="3036049at2759"/>
<evidence type="ECO:0008006" key="3">
    <source>
        <dbReference type="Google" id="ProtNLM"/>
    </source>
</evidence>
<reference evidence="1 2" key="1">
    <citation type="journal article" date="2015" name="Sci. Rep.">
        <title>Chromosome-level genome map provides insights into diverse defense mechanisms in the medicinal fungus Ganoderma sinense.</title>
        <authorList>
            <person name="Zhu Y."/>
            <person name="Xu J."/>
            <person name="Sun C."/>
            <person name="Zhou S."/>
            <person name="Xu H."/>
            <person name="Nelson D.R."/>
            <person name="Qian J."/>
            <person name="Song J."/>
            <person name="Luo H."/>
            <person name="Xiang L."/>
            <person name="Li Y."/>
            <person name="Xu Z."/>
            <person name="Ji A."/>
            <person name="Wang L."/>
            <person name="Lu S."/>
            <person name="Hayward A."/>
            <person name="Sun W."/>
            <person name="Li X."/>
            <person name="Schwartz D.C."/>
            <person name="Wang Y."/>
            <person name="Chen S."/>
        </authorList>
    </citation>
    <scope>NUCLEOTIDE SEQUENCE [LARGE SCALE GENOMIC DNA]</scope>
    <source>
        <strain evidence="1 2">ZZ0214-1</strain>
    </source>
</reference>
<comment type="caution">
    <text evidence="1">The sequence shown here is derived from an EMBL/GenBank/DDBJ whole genome shotgun (WGS) entry which is preliminary data.</text>
</comment>
<keyword evidence="2" id="KW-1185">Reference proteome</keyword>
<dbReference type="EMBL" id="AYKW01000045">
    <property type="protein sequence ID" value="PIL26489.1"/>
    <property type="molecule type" value="Genomic_DNA"/>
</dbReference>
<sequence length="255" mass="27893">MSAADANASSTHSMNYLKQHPEFWFDDGSIVLVAQDTGFRVYRGLLALQSTVFADMLAASNPSPGETVDGCPVIPLGDSPHDLVHLRVLLPASLVHYDISDPNQPHSFETISAVIRLADKYHIQSVQDHALRALQRYHFTSNFDAFSGPPDLVIAVKPIHAIGAVNLARLTNTPRMLPLALYQCCRLDNEALLAGWTRADGTVEHLTPEDFERCSAARARPSSRSTPRFTPRLSGRCTRARGVLPTRTARASAAL</sequence>
<dbReference type="Proteomes" id="UP000230002">
    <property type="component" value="Unassembled WGS sequence"/>
</dbReference>
<accession>A0A2G8RY91</accession>
<evidence type="ECO:0000313" key="1">
    <source>
        <dbReference type="EMBL" id="PIL26489.1"/>
    </source>
</evidence>
<proteinExistence type="predicted"/>
<dbReference type="STRING" id="1077348.A0A2G8RY91"/>
<name>A0A2G8RY91_9APHY</name>
<protein>
    <recommendedName>
        <fullName evidence="3">BTB domain-containing protein</fullName>
    </recommendedName>
</protein>
<evidence type="ECO:0000313" key="2">
    <source>
        <dbReference type="Proteomes" id="UP000230002"/>
    </source>
</evidence>
<dbReference type="Gene3D" id="3.30.710.10">
    <property type="entry name" value="Potassium Channel Kv1.1, Chain A"/>
    <property type="match status" value="1"/>
</dbReference>
<dbReference type="AlphaFoldDB" id="A0A2G8RY91"/>